<name>A0ABR2KJU8_9EUKA</name>
<feature type="transmembrane region" description="Helical" evidence="1">
    <location>
        <begin position="6"/>
        <end position="29"/>
    </location>
</feature>
<evidence type="ECO:0000256" key="1">
    <source>
        <dbReference type="SAM" id="Phobius"/>
    </source>
</evidence>
<keyword evidence="1" id="KW-0812">Transmembrane</keyword>
<sequence>MNIFWVAALAITSIGGLFLAFFFIASIFPKGTKIAPKIGQIIFKAWIPILACSGIFVLLLVQDIGAVRHNQRLYQNAKNGEGDDNLFFFAAELFKVERNVYILILGLVVLIGVILISWQAHSWAVRNTALQEKIKHAQ</sequence>
<feature type="transmembrane region" description="Helical" evidence="1">
    <location>
        <begin position="41"/>
        <end position="61"/>
    </location>
</feature>
<keyword evidence="1" id="KW-1133">Transmembrane helix</keyword>
<gene>
    <name evidence="2" type="ORF">M9Y10_028542</name>
</gene>
<keyword evidence="3" id="KW-1185">Reference proteome</keyword>
<reference evidence="2 3" key="1">
    <citation type="submission" date="2024-04" db="EMBL/GenBank/DDBJ databases">
        <title>Tritrichomonas musculus Genome.</title>
        <authorList>
            <person name="Alves-Ferreira E."/>
            <person name="Grigg M."/>
            <person name="Lorenzi H."/>
            <person name="Galac M."/>
        </authorList>
    </citation>
    <scope>NUCLEOTIDE SEQUENCE [LARGE SCALE GENOMIC DNA]</scope>
    <source>
        <strain evidence="2 3">EAF2021</strain>
    </source>
</reference>
<proteinExistence type="predicted"/>
<evidence type="ECO:0000313" key="2">
    <source>
        <dbReference type="EMBL" id="KAK8891334.1"/>
    </source>
</evidence>
<dbReference type="EMBL" id="JAPFFF010000004">
    <property type="protein sequence ID" value="KAK8891334.1"/>
    <property type="molecule type" value="Genomic_DNA"/>
</dbReference>
<feature type="transmembrane region" description="Helical" evidence="1">
    <location>
        <begin position="100"/>
        <end position="118"/>
    </location>
</feature>
<protein>
    <submittedName>
        <fullName evidence="2">Uncharacterized protein</fullName>
    </submittedName>
</protein>
<organism evidence="2 3">
    <name type="scientific">Tritrichomonas musculus</name>
    <dbReference type="NCBI Taxonomy" id="1915356"/>
    <lineage>
        <taxon>Eukaryota</taxon>
        <taxon>Metamonada</taxon>
        <taxon>Parabasalia</taxon>
        <taxon>Tritrichomonadida</taxon>
        <taxon>Tritrichomonadidae</taxon>
        <taxon>Tritrichomonas</taxon>
    </lineage>
</organism>
<evidence type="ECO:0000313" key="3">
    <source>
        <dbReference type="Proteomes" id="UP001470230"/>
    </source>
</evidence>
<accession>A0ABR2KJU8</accession>
<keyword evidence="1" id="KW-0472">Membrane</keyword>
<dbReference type="Proteomes" id="UP001470230">
    <property type="component" value="Unassembled WGS sequence"/>
</dbReference>
<comment type="caution">
    <text evidence="2">The sequence shown here is derived from an EMBL/GenBank/DDBJ whole genome shotgun (WGS) entry which is preliminary data.</text>
</comment>